<feature type="domain" description="DNA-directed DNA polymerase X" evidence="11">
    <location>
        <begin position="29"/>
        <end position="438"/>
    </location>
</feature>
<dbReference type="Pfam" id="PF10391">
    <property type="entry name" value="DNA_pol_lambd_f"/>
    <property type="match status" value="1"/>
</dbReference>
<keyword evidence="5" id="KW-0548">Nucleotidyltransferase</keyword>
<dbReference type="InterPro" id="IPR022312">
    <property type="entry name" value="DNA_pol_X"/>
</dbReference>
<dbReference type="InterPro" id="IPR010996">
    <property type="entry name" value="HHH_MUS81"/>
</dbReference>
<keyword evidence="4" id="KW-0808">Transferase</keyword>
<proteinExistence type="predicted"/>
<evidence type="ECO:0000313" key="13">
    <source>
        <dbReference type="Proteomes" id="UP000053424"/>
    </source>
</evidence>
<dbReference type="SUPFAM" id="SSF47802">
    <property type="entry name" value="DNA polymerase beta, N-terminal domain-like"/>
    <property type="match status" value="1"/>
</dbReference>
<sequence length="456" mass="51188">MLGRYFQPNRCNAPRLRPVVRPYSTITSKHNQKIVDLLLKYKAEEEQKPDANSFKVYSFARAIHAVMNLNHPIRSGTDVVALPGIGLKITNRINEHLFDQYAQETTSEAKGAARSRFSGSKPVLILAPDSKVYQELLRNRALVVLGSVPGIGPTTAKKLVDAGCHSIKDLKSPEFSSMLTSKQAMNLKYMGHFEQPINRQDAEDVMAFCRAGLGPEFEITLVGDYRRGIEMFQEIHVMVSHPDFVHVPLPSDPPHIPAKSKTIIKKKSGRRRKDEEVRTNLLHTDILPLLQQRGLISETLSCGFTSWQGVIRLPGPEAGWGSRIHRISAVENNDGEYRKMSVHLVPQKSLGSALLFLTGDNEFHKDLSTRAQKLGMLFNQHGLWSWNPSQTESSPPNAEPRSSVETTNDGYWSLAKSTSEEEIFQELGMDFVDPTKRNFAFVSGKRRGKRTSSSYH</sequence>
<evidence type="ECO:0000259" key="11">
    <source>
        <dbReference type="SMART" id="SM00483"/>
    </source>
</evidence>
<evidence type="ECO:0000313" key="12">
    <source>
        <dbReference type="EMBL" id="KIM43173.1"/>
    </source>
</evidence>
<accession>A0A0C2Y009</accession>
<dbReference type="InterPro" id="IPR043519">
    <property type="entry name" value="NT_sf"/>
</dbReference>
<dbReference type="PRINTS" id="PR00869">
    <property type="entry name" value="DNAPOLX"/>
</dbReference>
<comment type="cofactor">
    <cofactor evidence="1">
        <name>Mg(2+)</name>
        <dbReference type="ChEBI" id="CHEBI:18420"/>
    </cofactor>
</comment>
<dbReference type="InterPro" id="IPR028207">
    <property type="entry name" value="DNA_pol_B_palm_palm"/>
</dbReference>
<dbReference type="Gene3D" id="3.30.460.10">
    <property type="entry name" value="Beta Polymerase, domain 2"/>
    <property type="match status" value="1"/>
</dbReference>
<dbReference type="SUPFAM" id="SSF81585">
    <property type="entry name" value="PsbU/PolX domain-like"/>
    <property type="match status" value="1"/>
</dbReference>
<dbReference type="GO" id="GO:0005634">
    <property type="term" value="C:nucleus"/>
    <property type="evidence" value="ECO:0007669"/>
    <property type="project" value="UniProtKB-SubCell"/>
</dbReference>
<evidence type="ECO:0000256" key="7">
    <source>
        <dbReference type="ARBA" id="ARBA00022723"/>
    </source>
</evidence>
<evidence type="ECO:0000256" key="2">
    <source>
        <dbReference type="ARBA" id="ARBA00004123"/>
    </source>
</evidence>
<keyword evidence="9" id="KW-0539">Nucleus</keyword>
<evidence type="ECO:0000256" key="6">
    <source>
        <dbReference type="ARBA" id="ARBA00022705"/>
    </source>
</evidence>
<dbReference type="EMBL" id="KN831776">
    <property type="protein sequence ID" value="KIM43173.1"/>
    <property type="molecule type" value="Genomic_DNA"/>
</dbReference>
<dbReference type="PANTHER" id="PTHR11276">
    <property type="entry name" value="DNA POLYMERASE TYPE-X FAMILY MEMBER"/>
    <property type="match status" value="1"/>
</dbReference>
<dbReference type="InterPro" id="IPR018944">
    <property type="entry name" value="DNA_pol_lambd_fingers_domain"/>
</dbReference>
<dbReference type="InterPro" id="IPR001726">
    <property type="entry name" value="TdT/Mu"/>
</dbReference>
<comment type="subcellular location">
    <subcellularLocation>
        <location evidence="2">Nucleus</location>
    </subcellularLocation>
</comment>
<dbReference type="AlphaFoldDB" id="A0A0C2Y009"/>
<dbReference type="Gene3D" id="3.30.210.10">
    <property type="entry name" value="DNA polymerase, thumb domain"/>
    <property type="match status" value="1"/>
</dbReference>
<keyword evidence="6" id="KW-0235">DNA replication</keyword>
<dbReference type="OrthoDB" id="205514at2759"/>
<protein>
    <recommendedName>
        <fullName evidence="11">DNA-directed DNA polymerase X domain-containing protein</fullName>
    </recommendedName>
</protein>
<dbReference type="Pfam" id="PF14792">
    <property type="entry name" value="DNA_pol_B_palm"/>
    <property type="match status" value="1"/>
</dbReference>
<dbReference type="HOGENOM" id="CLU_043700_0_0_1"/>
<dbReference type="Proteomes" id="UP000053424">
    <property type="component" value="Unassembled WGS sequence"/>
</dbReference>
<dbReference type="GO" id="GO:0003677">
    <property type="term" value="F:DNA binding"/>
    <property type="evidence" value="ECO:0007669"/>
    <property type="project" value="InterPro"/>
</dbReference>
<gene>
    <name evidence="12" type="ORF">M413DRAFT_443985</name>
</gene>
<dbReference type="PRINTS" id="PR00871">
    <property type="entry name" value="DNAPOLXTDT"/>
</dbReference>
<evidence type="ECO:0000256" key="1">
    <source>
        <dbReference type="ARBA" id="ARBA00001946"/>
    </source>
</evidence>
<dbReference type="InterPro" id="IPR027421">
    <property type="entry name" value="DNA_pol_lamdba_lyase_dom_sf"/>
</dbReference>
<dbReference type="GO" id="GO:0003887">
    <property type="term" value="F:DNA-directed DNA polymerase activity"/>
    <property type="evidence" value="ECO:0007669"/>
    <property type="project" value="InterPro"/>
</dbReference>
<evidence type="ECO:0000256" key="10">
    <source>
        <dbReference type="SAM" id="MobiDB-lite"/>
    </source>
</evidence>
<evidence type="ECO:0000256" key="9">
    <source>
        <dbReference type="ARBA" id="ARBA00023242"/>
    </source>
</evidence>
<keyword evidence="3" id="KW-0237">DNA synthesis</keyword>
<dbReference type="SMART" id="SM00483">
    <property type="entry name" value="POLXc"/>
    <property type="match status" value="1"/>
</dbReference>
<name>A0A0C2Y009_HEBCY</name>
<dbReference type="GO" id="GO:0046872">
    <property type="term" value="F:metal ion binding"/>
    <property type="evidence" value="ECO:0007669"/>
    <property type="project" value="UniProtKB-KW"/>
</dbReference>
<reference evidence="13" key="2">
    <citation type="submission" date="2015-01" db="EMBL/GenBank/DDBJ databases">
        <title>Evolutionary Origins and Diversification of the Mycorrhizal Mutualists.</title>
        <authorList>
            <consortium name="DOE Joint Genome Institute"/>
            <consortium name="Mycorrhizal Genomics Consortium"/>
            <person name="Kohler A."/>
            <person name="Kuo A."/>
            <person name="Nagy L.G."/>
            <person name="Floudas D."/>
            <person name="Copeland A."/>
            <person name="Barry K.W."/>
            <person name="Cichocki N."/>
            <person name="Veneault-Fourrey C."/>
            <person name="LaButti K."/>
            <person name="Lindquist E.A."/>
            <person name="Lipzen A."/>
            <person name="Lundell T."/>
            <person name="Morin E."/>
            <person name="Murat C."/>
            <person name="Riley R."/>
            <person name="Ohm R."/>
            <person name="Sun H."/>
            <person name="Tunlid A."/>
            <person name="Henrissat B."/>
            <person name="Grigoriev I.V."/>
            <person name="Hibbett D.S."/>
            <person name="Martin F."/>
        </authorList>
    </citation>
    <scope>NUCLEOTIDE SEQUENCE [LARGE SCALE GENOMIC DNA]</scope>
    <source>
        <strain evidence="13">h7</strain>
    </source>
</reference>
<dbReference type="Gene3D" id="1.10.150.20">
    <property type="entry name" value="5' to 3' exonuclease, C-terminal subdomain"/>
    <property type="match status" value="1"/>
</dbReference>
<dbReference type="Pfam" id="PF14791">
    <property type="entry name" value="DNA_pol_B_thumb"/>
    <property type="match status" value="1"/>
</dbReference>
<dbReference type="Gene3D" id="1.10.150.110">
    <property type="entry name" value="DNA polymerase beta, N-terminal domain-like"/>
    <property type="match status" value="1"/>
</dbReference>
<evidence type="ECO:0000256" key="3">
    <source>
        <dbReference type="ARBA" id="ARBA00022634"/>
    </source>
</evidence>
<dbReference type="Pfam" id="PF14716">
    <property type="entry name" value="HHH_8"/>
    <property type="match status" value="1"/>
</dbReference>
<dbReference type="InterPro" id="IPR002054">
    <property type="entry name" value="DNA-dir_DNA_pol_X"/>
</dbReference>
<dbReference type="InterPro" id="IPR029398">
    <property type="entry name" value="PolB_thumb"/>
</dbReference>
<evidence type="ECO:0000256" key="8">
    <source>
        <dbReference type="ARBA" id="ARBA00022842"/>
    </source>
</evidence>
<dbReference type="PANTHER" id="PTHR11276:SF28">
    <property type="entry name" value="DNA POLYMERASE LAMBDA"/>
    <property type="match status" value="1"/>
</dbReference>
<dbReference type="GO" id="GO:0006303">
    <property type="term" value="P:double-strand break repair via nonhomologous end joining"/>
    <property type="evidence" value="ECO:0007669"/>
    <property type="project" value="TreeGrafter"/>
</dbReference>
<evidence type="ECO:0000256" key="4">
    <source>
        <dbReference type="ARBA" id="ARBA00022679"/>
    </source>
</evidence>
<dbReference type="SUPFAM" id="SSF81301">
    <property type="entry name" value="Nucleotidyltransferase"/>
    <property type="match status" value="1"/>
</dbReference>
<organism evidence="12 13">
    <name type="scientific">Hebeloma cylindrosporum</name>
    <dbReference type="NCBI Taxonomy" id="76867"/>
    <lineage>
        <taxon>Eukaryota</taxon>
        <taxon>Fungi</taxon>
        <taxon>Dikarya</taxon>
        <taxon>Basidiomycota</taxon>
        <taxon>Agaricomycotina</taxon>
        <taxon>Agaricomycetes</taxon>
        <taxon>Agaricomycetidae</taxon>
        <taxon>Agaricales</taxon>
        <taxon>Agaricineae</taxon>
        <taxon>Hymenogastraceae</taxon>
        <taxon>Hebeloma</taxon>
    </lineage>
</organism>
<feature type="region of interest" description="Disordered" evidence="10">
    <location>
        <begin position="388"/>
        <end position="407"/>
    </location>
</feature>
<keyword evidence="13" id="KW-1185">Reference proteome</keyword>
<dbReference type="InterPro" id="IPR037160">
    <property type="entry name" value="DNA_Pol_thumb_sf"/>
</dbReference>
<evidence type="ECO:0000256" key="5">
    <source>
        <dbReference type="ARBA" id="ARBA00022695"/>
    </source>
</evidence>
<keyword evidence="8" id="KW-0460">Magnesium</keyword>
<keyword evidence="7" id="KW-0479">Metal-binding</keyword>
<reference evidence="12 13" key="1">
    <citation type="submission" date="2014-04" db="EMBL/GenBank/DDBJ databases">
        <authorList>
            <consortium name="DOE Joint Genome Institute"/>
            <person name="Kuo A."/>
            <person name="Gay G."/>
            <person name="Dore J."/>
            <person name="Kohler A."/>
            <person name="Nagy L.G."/>
            <person name="Floudas D."/>
            <person name="Copeland A."/>
            <person name="Barry K.W."/>
            <person name="Cichocki N."/>
            <person name="Veneault-Fourrey C."/>
            <person name="LaButti K."/>
            <person name="Lindquist E.A."/>
            <person name="Lipzen A."/>
            <person name="Lundell T."/>
            <person name="Morin E."/>
            <person name="Murat C."/>
            <person name="Sun H."/>
            <person name="Tunlid A."/>
            <person name="Henrissat B."/>
            <person name="Grigoriev I.V."/>
            <person name="Hibbett D.S."/>
            <person name="Martin F."/>
            <person name="Nordberg H.P."/>
            <person name="Cantor M.N."/>
            <person name="Hua S.X."/>
        </authorList>
    </citation>
    <scope>NUCLEOTIDE SEQUENCE [LARGE SCALE GENOMIC DNA]</scope>
    <source>
        <strain evidence="13">h7</strain>
    </source>
</reference>
<dbReference type="STRING" id="686832.A0A0C2Y009"/>